<dbReference type="EMBL" id="KZ996858">
    <property type="protein sequence ID" value="RKO88220.1"/>
    <property type="molecule type" value="Genomic_DNA"/>
</dbReference>
<keyword evidence="2" id="KW-0812">Transmembrane</keyword>
<feature type="transmembrane region" description="Helical" evidence="2">
    <location>
        <begin position="182"/>
        <end position="200"/>
    </location>
</feature>
<keyword evidence="2" id="KW-0472">Membrane</keyword>
<feature type="transmembrane region" description="Helical" evidence="2">
    <location>
        <begin position="220"/>
        <end position="241"/>
    </location>
</feature>
<name>A0A4P9WBD2_9FUNG</name>
<reference evidence="4" key="1">
    <citation type="journal article" date="2018" name="Nat. Microbiol.">
        <title>Leveraging single-cell genomics to expand the fungal tree of life.</title>
        <authorList>
            <person name="Ahrendt S.R."/>
            <person name="Quandt C.A."/>
            <person name="Ciobanu D."/>
            <person name="Clum A."/>
            <person name="Salamov A."/>
            <person name="Andreopoulos B."/>
            <person name="Cheng J.F."/>
            <person name="Woyke T."/>
            <person name="Pelin A."/>
            <person name="Henrissat B."/>
            <person name="Reynolds N.K."/>
            <person name="Benny G.L."/>
            <person name="Smith M.E."/>
            <person name="James T.Y."/>
            <person name="Grigoriev I.V."/>
        </authorList>
    </citation>
    <scope>NUCLEOTIDE SEQUENCE [LARGE SCALE GENOMIC DNA]</scope>
</reference>
<sequence>MVSGRARPRKEGWVDTDTNEVVNRDRARPARLSPIFLRIWSPHRGGNTALMTRSGKQRAWEFGQDGKQGEDGVAASLVAEHTDPRPPKRREFGAKGVAQRLKDQPAEIQRQDGRRAVPPDPRRVLGSFSNWLLLSTRTCSQRKLLAAGSHPRQTSDAQSRYNGRETIAVIMNRVGSRKGARTAWGGAHLVATLFFAPALFPLRFSSGAAQCAFTAGGSRASAGSLAARVFAIFGMLLRAGCFKTMDNLMVRPSSFALPELCSSLPGERGNGVNGRLSPYRRGSCSLPRLSPAPQAQASALVQSGTRCSKFQGSTPAAPNSNTPTPTAYLPAALQRRLSFLLLRLATVGFTSASSTRSKRFLAGWVVPVSLPPPWRQMRLDPLLRCVSSETNPGFRHTPSSVSRAKLSCATPWVSPRGGDMHCRHPGGSWGWCPLNSASTTSSNYAHRARRGIFDSRGIARSVLVIGKPGDINRAWQPQASGTLTILIALLRHLRSKVPFLGPSQLSS</sequence>
<organism evidence="3 4">
    <name type="scientific">Blyttiomyces helicus</name>
    <dbReference type="NCBI Taxonomy" id="388810"/>
    <lineage>
        <taxon>Eukaryota</taxon>
        <taxon>Fungi</taxon>
        <taxon>Fungi incertae sedis</taxon>
        <taxon>Chytridiomycota</taxon>
        <taxon>Chytridiomycota incertae sedis</taxon>
        <taxon>Chytridiomycetes</taxon>
        <taxon>Chytridiomycetes incertae sedis</taxon>
        <taxon>Blyttiomyces</taxon>
    </lineage>
</organism>
<gene>
    <name evidence="3" type="ORF">BDK51DRAFT_51478</name>
</gene>
<evidence type="ECO:0000313" key="4">
    <source>
        <dbReference type="Proteomes" id="UP000269721"/>
    </source>
</evidence>
<keyword evidence="2" id="KW-1133">Transmembrane helix</keyword>
<accession>A0A4P9WBD2</accession>
<proteinExistence type="predicted"/>
<evidence type="ECO:0000313" key="3">
    <source>
        <dbReference type="EMBL" id="RKO88220.1"/>
    </source>
</evidence>
<dbReference type="Proteomes" id="UP000269721">
    <property type="component" value="Unassembled WGS sequence"/>
</dbReference>
<keyword evidence="4" id="KW-1185">Reference proteome</keyword>
<evidence type="ECO:0000256" key="1">
    <source>
        <dbReference type="SAM" id="MobiDB-lite"/>
    </source>
</evidence>
<feature type="region of interest" description="Disordered" evidence="1">
    <location>
        <begin position="101"/>
        <end position="120"/>
    </location>
</feature>
<evidence type="ECO:0000256" key="2">
    <source>
        <dbReference type="SAM" id="Phobius"/>
    </source>
</evidence>
<dbReference type="AlphaFoldDB" id="A0A4P9WBD2"/>
<protein>
    <submittedName>
        <fullName evidence="3">Uncharacterized protein</fullName>
    </submittedName>
</protein>